<dbReference type="Gene3D" id="3.90.280.10">
    <property type="entry name" value="PEBP-like"/>
    <property type="match status" value="1"/>
</dbReference>
<reference evidence="2" key="1">
    <citation type="submission" date="2025-08" db="UniProtKB">
        <authorList>
            <consortium name="RefSeq"/>
        </authorList>
    </citation>
    <scope>IDENTIFICATION</scope>
    <source>
        <tissue evidence="2">Entire body</tissue>
    </source>
</reference>
<name>A0A1W4XKC5_AGRPL</name>
<dbReference type="STRING" id="224129.A0A1W4XKC5"/>
<dbReference type="Proteomes" id="UP000192223">
    <property type="component" value="Unplaced"/>
</dbReference>
<sequence>MAFVKHSLVPDIIDVAPPAVLKVSYPNNVEVDEGKPLTPTQVKHQPTVSWQADSTAYYLLCMVDPVTPTLQFQHWLVGNIPGNDLSKGEVLLEYIGSGPQQGSGFHRYTFLLYKQPRKLDFTEGKAPKTSFKDARLFLIRDFAKKYNLGEPVAGNFYLAEWDEYVPILHKQLGLQ</sequence>
<dbReference type="AlphaFoldDB" id="A0A1W4XKC5"/>
<dbReference type="SUPFAM" id="SSF49777">
    <property type="entry name" value="PEBP-like"/>
    <property type="match status" value="1"/>
</dbReference>
<keyword evidence="1" id="KW-1185">Reference proteome</keyword>
<dbReference type="KEGG" id="apln:108742489"/>
<organism evidence="1 2">
    <name type="scientific">Agrilus planipennis</name>
    <name type="common">Emerald ash borer</name>
    <name type="synonym">Agrilus marcopoli</name>
    <dbReference type="NCBI Taxonomy" id="224129"/>
    <lineage>
        <taxon>Eukaryota</taxon>
        <taxon>Metazoa</taxon>
        <taxon>Ecdysozoa</taxon>
        <taxon>Arthropoda</taxon>
        <taxon>Hexapoda</taxon>
        <taxon>Insecta</taxon>
        <taxon>Pterygota</taxon>
        <taxon>Neoptera</taxon>
        <taxon>Endopterygota</taxon>
        <taxon>Coleoptera</taxon>
        <taxon>Polyphaga</taxon>
        <taxon>Elateriformia</taxon>
        <taxon>Buprestoidea</taxon>
        <taxon>Buprestidae</taxon>
        <taxon>Agrilinae</taxon>
        <taxon>Agrilus</taxon>
    </lineage>
</organism>
<evidence type="ECO:0000313" key="1">
    <source>
        <dbReference type="Proteomes" id="UP000192223"/>
    </source>
</evidence>
<dbReference type="CDD" id="cd00866">
    <property type="entry name" value="PEBP_euk"/>
    <property type="match status" value="1"/>
</dbReference>
<dbReference type="OrthoDB" id="2506647at2759"/>
<dbReference type="InterPro" id="IPR008914">
    <property type="entry name" value="PEBP"/>
</dbReference>
<accession>A0A1W4XKC5</accession>
<dbReference type="PANTHER" id="PTHR11362">
    <property type="entry name" value="PHOSPHATIDYLETHANOLAMINE-BINDING PROTEIN"/>
    <property type="match status" value="1"/>
</dbReference>
<dbReference type="InParanoid" id="A0A1W4XKC5"/>
<evidence type="ECO:0000313" key="2">
    <source>
        <dbReference type="RefSeq" id="XP_018333227.1"/>
    </source>
</evidence>
<proteinExistence type="predicted"/>
<dbReference type="InterPro" id="IPR036610">
    <property type="entry name" value="PEBP-like_sf"/>
</dbReference>
<dbReference type="GeneID" id="108742489"/>
<dbReference type="RefSeq" id="XP_018333227.1">
    <property type="nucleotide sequence ID" value="XM_018477725.1"/>
</dbReference>
<dbReference type="Pfam" id="PF01161">
    <property type="entry name" value="PBP"/>
    <property type="match status" value="1"/>
</dbReference>
<dbReference type="PANTHER" id="PTHR11362:SF82">
    <property type="entry name" value="PHOSPHATIDYLETHANOLAMINE-BINDING PROTEIN 4"/>
    <property type="match status" value="1"/>
</dbReference>
<dbReference type="InterPro" id="IPR035810">
    <property type="entry name" value="PEBP_euk"/>
</dbReference>
<protein>
    <submittedName>
        <fullName evidence="2">Phosphatidylethanolamine-binding protein homolog F40A3.3-like</fullName>
    </submittedName>
</protein>
<gene>
    <name evidence="2" type="primary">LOC108742489</name>
</gene>